<dbReference type="OrthoDB" id="9772736at2"/>
<keyword evidence="6" id="KW-1185">Reference proteome</keyword>
<evidence type="ECO:0000256" key="2">
    <source>
        <dbReference type="ARBA" id="ARBA00023002"/>
    </source>
</evidence>
<dbReference type="InterPro" id="IPR013785">
    <property type="entry name" value="Aldolase_TIM"/>
</dbReference>
<sequence>MNPKYNALFEPFTLNDGIQLKNRLVLAPMTHSSSNPDETVSDAELEYYASRTTGVGLAITAVAHVTPGGKGFANQFRAVGEEFTPGLTRLAETLKKNGAKAVLQIFHAGRLAPPELVDGDVTAPSAVPSERGDGGQGPTPRELTGQEIEDIIKDFGKATANAIAAGFDGVEIHGANGYLIQQFFSPHSNRREDKWGGDVHQRLAFPLAVVDEVQRVVKEQAKGPFIVGYRFSPEEPETPGITMADTLVLIDALADKNLSYLHTSLMEYTSVPRRGVEDTRSRLVIIQERVGAKVPVIGVGSVKTPDDAAAVLETGAPLVALGRQLIVDPTWVEKVQSGREDEILYTISKNDQKALTLPDPLWNMVINIPGWFPIVEAEESAK</sequence>
<feature type="domain" description="NADH:flavin oxidoreductase/NADH oxidase N-terminal" evidence="4">
    <location>
        <begin position="8"/>
        <end position="342"/>
    </location>
</feature>
<dbReference type="PANTHER" id="PTHR43656">
    <property type="entry name" value="BINDING OXIDOREDUCTASE, PUTATIVE (AFU_ORTHOLOGUE AFUA_2G08260)-RELATED"/>
    <property type="match status" value="1"/>
</dbReference>
<dbReference type="GO" id="GO:0016491">
    <property type="term" value="F:oxidoreductase activity"/>
    <property type="evidence" value="ECO:0007669"/>
    <property type="project" value="UniProtKB-KW"/>
</dbReference>
<accession>A0A172ZGF3</accession>
<reference evidence="6" key="1">
    <citation type="submission" date="2015-10" db="EMBL/GenBank/DDBJ databases">
        <title>Genome of Paenibacillus bovis sp. nov.</title>
        <authorList>
            <person name="Wu Z."/>
            <person name="Gao C."/>
            <person name="Liu Z."/>
            <person name="Zheng H."/>
        </authorList>
    </citation>
    <scope>NUCLEOTIDE SEQUENCE [LARGE SCALE GENOMIC DNA]</scope>
    <source>
        <strain evidence="6">BD3526</strain>
    </source>
</reference>
<keyword evidence="2" id="KW-0560">Oxidoreductase</keyword>
<proteinExistence type="predicted"/>
<name>A0A172ZGF3_9BACL</name>
<dbReference type="Pfam" id="PF00724">
    <property type="entry name" value="Oxidored_FMN"/>
    <property type="match status" value="1"/>
</dbReference>
<dbReference type="InterPro" id="IPR051799">
    <property type="entry name" value="NADH_flavin_oxidoreductase"/>
</dbReference>
<gene>
    <name evidence="5" type="ORF">AR543_12405</name>
</gene>
<dbReference type="PANTHER" id="PTHR43656:SF2">
    <property type="entry name" value="BINDING OXIDOREDUCTASE, PUTATIVE (AFU_ORTHOLOGUE AFUA_2G08260)-RELATED"/>
    <property type="match status" value="1"/>
</dbReference>
<keyword evidence="1" id="KW-0285">Flavoprotein</keyword>
<protein>
    <submittedName>
        <fullName evidence="5">NADH-dependent flavin oxidoreductase</fullName>
    </submittedName>
</protein>
<dbReference type="Proteomes" id="UP000078148">
    <property type="component" value="Chromosome"/>
</dbReference>
<evidence type="ECO:0000256" key="1">
    <source>
        <dbReference type="ARBA" id="ARBA00022630"/>
    </source>
</evidence>
<dbReference type="EMBL" id="CP013023">
    <property type="protein sequence ID" value="ANF96734.1"/>
    <property type="molecule type" value="Genomic_DNA"/>
</dbReference>
<dbReference type="SUPFAM" id="SSF51395">
    <property type="entry name" value="FMN-linked oxidoreductases"/>
    <property type="match status" value="1"/>
</dbReference>
<dbReference type="AlphaFoldDB" id="A0A172ZGF3"/>
<evidence type="ECO:0000313" key="5">
    <source>
        <dbReference type="EMBL" id="ANF96734.1"/>
    </source>
</evidence>
<feature type="region of interest" description="Disordered" evidence="3">
    <location>
        <begin position="116"/>
        <end position="142"/>
    </location>
</feature>
<dbReference type="CDD" id="cd04735">
    <property type="entry name" value="OYE_like_4_FMN"/>
    <property type="match status" value="1"/>
</dbReference>
<dbReference type="RefSeq" id="WP_060534837.1">
    <property type="nucleotide sequence ID" value="NZ_CP013023.1"/>
</dbReference>
<evidence type="ECO:0000256" key="3">
    <source>
        <dbReference type="SAM" id="MobiDB-lite"/>
    </source>
</evidence>
<organism evidence="5 6">
    <name type="scientific">Paenibacillus bovis</name>
    <dbReference type="NCBI Taxonomy" id="1616788"/>
    <lineage>
        <taxon>Bacteria</taxon>
        <taxon>Bacillati</taxon>
        <taxon>Bacillota</taxon>
        <taxon>Bacilli</taxon>
        <taxon>Bacillales</taxon>
        <taxon>Paenibacillaceae</taxon>
        <taxon>Paenibacillus</taxon>
    </lineage>
</organism>
<dbReference type="GO" id="GO:0010181">
    <property type="term" value="F:FMN binding"/>
    <property type="evidence" value="ECO:0007669"/>
    <property type="project" value="InterPro"/>
</dbReference>
<evidence type="ECO:0000259" key="4">
    <source>
        <dbReference type="Pfam" id="PF00724"/>
    </source>
</evidence>
<reference evidence="5 6" key="2">
    <citation type="journal article" date="2016" name="Int. J. Syst. Evol. Microbiol.">
        <title>Paenibacillus bovis sp. nov., isolated from raw yak (Bos grunniens) milk.</title>
        <authorList>
            <person name="Gao C."/>
            <person name="Han J."/>
            <person name="Liu Z."/>
            <person name="Xu X."/>
            <person name="Hang F."/>
            <person name="Wu Z."/>
        </authorList>
    </citation>
    <scope>NUCLEOTIDE SEQUENCE [LARGE SCALE GENOMIC DNA]</scope>
    <source>
        <strain evidence="5 6">BD3526</strain>
    </source>
</reference>
<evidence type="ECO:0000313" key="6">
    <source>
        <dbReference type="Proteomes" id="UP000078148"/>
    </source>
</evidence>
<dbReference type="KEGG" id="pbv:AR543_12405"/>
<dbReference type="InterPro" id="IPR001155">
    <property type="entry name" value="OxRdtase_FMN_N"/>
</dbReference>
<dbReference type="Gene3D" id="3.20.20.70">
    <property type="entry name" value="Aldolase class I"/>
    <property type="match status" value="1"/>
</dbReference>